<dbReference type="Proteomes" id="UP001239111">
    <property type="component" value="Chromosome 1"/>
</dbReference>
<evidence type="ECO:0000313" key="2">
    <source>
        <dbReference type="Proteomes" id="UP001239111"/>
    </source>
</evidence>
<evidence type="ECO:0000313" key="1">
    <source>
        <dbReference type="EMBL" id="KAJ8682903.1"/>
    </source>
</evidence>
<gene>
    <name evidence="1" type="ORF">QAD02_018695</name>
</gene>
<name>A0ACC2PIP6_9HYME</name>
<accession>A0ACC2PIP6</accession>
<organism evidence="1 2">
    <name type="scientific">Eretmocerus hayati</name>
    <dbReference type="NCBI Taxonomy" id="131215"/>
    <lineage>
        <taxon>Eukaryota</taxon>
        <taxon>Metazoa</taxon>
        <taxon>Ecdysozoa</taxon>
        <taxon>Arthropoda</taxon>
        <taxon>Hexapoda</taxon>
        <taxon>Insecta</taxon>
        <taxon>Pterygota</taxon>
        <taxon>Neoptera</taxon>
        <taxon>Endopterygota</taxon>
        <taxon>Hymenoptera</taxon>
        <taxon>Apocrita</taxon>
        <taxon>Proctotrupomorpha</taxon>
        <taxon>Chalcidoidea</taxon>
        <taxon>Aphelinidae</taxon>
        <taxon>Aphelininae</taxon>
        <taxon>Eretmocerus</taxon>
    </lineage>
</organism>
<comment type="caution">
    <text evidence="1">The sequence shown here is derived from an EMBL/GenBank/DDBJ whole genome shotgun (WGS) entry which is preliminary data.</text>
</comment>
<keyword evidence="2" id="KW-1185">Reference proteome</keyword>
<sequence length="393" mass="46440">MEELALECEDVDISNTIDFYKCNQCSELFPNKDTLKDHQTTHGNNQKNYCLSCEKQFKSSYEIRYHNCIKKFLCSICGDTLGSLQSKKKHELEHYHEDNGHLCATCGEKFQHEYNLIQHCKSHHFKSIKKFSCSRCPRKFKYKSRLDHHSRTFHSTGEFHSCPDCNAHFKTSRILQQHLIHKHSGINAKVKCLECDLQVSVHNLRKHVDSHKVQEKKVPVLCHQCNQEFATQELLKYHEKKCHIKCESCDSTFTSRFIYKNHRMITHGDEENKYSCPHCPKVFISQSKRTRHLVTHSSIAPIKCDLCGFRTNFGDDLEQHKLMKHNNERSLKCEKCPWTFKRKCDLFRHGKTHIKEKVYSYCKYCPKKFEYLSNKTKHEKKYHSSSIPKPVSF</sequence>
<reference evidence="1" key="1">
    <citation type="submission" date="2023-04" db="EMBL/GenBank/DDBJ databases">
        <title>A chromosome-level genome assembly of the parasitoid wasp Eretmocerus hayati.</title>
        <authorList>
            <person name="Zhong Y."/>
            <person name="Liu S."/>
            <person name="Liu Y."/>
        </authorList>
    </citation>
    <scope>NUCLEOTIDE SEQUENCE</scope>
    <source>
        <strain evidence="1">ZJU_SS_LIU_2023</strain>
    </source>
</reference>
<protein>
    <submittedName>
        <fullName evidence="1">Uncharacterized protein</fullName>
    </submittedName>
</protein>
<proteinExistence type="predicted"/>
<dbReference type="EMBL" id="CM056741">
    <property type="protein sequence ID" value="KAJ8682903.1"/>
    <property type="molecule type" value="Genomic_DNA"/>
</dbReference>